<keyword evidence="7" id="KW-1185">Reference proteome</keyword>
<reference evidence="6" key="1">
    <citation type="journal article" date="2021" name="Proc. Natl. Acad. Sci. U.S.A.">
        <title>Three genomes in the algal genus Volvox reveal the fate of a haploid sex-determining region after a transition to homothallism.</title>
        <authorList>
            <person name="Yamamoto K."/>
            <person name="Hamaji T."/>
            <person name="Kawai-Toyooka H."/>
            <person name="Matsuzaki R."/>
            <person name="Takahashi F."/>
            <person name="Nishimura Y."/>
            <person name="Kawachi M."/>
            <person name="Noguchi H."/>
            <person name="Minakuchi Y."/>
            <person name="Umen J.G."/>
            <person name="Toyoda A."/>
            <person name="Nozaki H."/>
        </authorList>
    </citation>
    <scope>NUCLEOTIDE SEQUENCE</scope>
    <source>
        <strain evidence="6">NIES-3780</strain>
    </source>
</reference>
<dbReference type="PROSITE" id="PS50886">
    <property type="entry name" value="TRBD"/>
    <property type="match status" value="1"/>
</dbReference>
<feature type="domain" description="TRNA-binding" evidence="5">
    <location>
        <begin position="73"/>
        <end position="178"/>
    </location>
</feature>
<dbReference type="SUPFAM" id="SSF50249">
    <property type="entry name" value="Nucleic acid-binding proteins"/>
    <property type="match status" value="1"/>
</dbReference>
<evidence type="ECO:0000313" key="6">
    <source>
        <dbReference type="EMBL" id="GIL67858.1"/>
    </source>
</evidence>
<dbReference type="PANTHER" id="PTHR11586:SF37">
    <property type="entry name" value="TRNA-BINDING DOMAIN-CONTAINING PROTEIN"/>
    <property type="match status" value="1"/>
</dbReference>
<dbReference type="GO" id="GO:0000049">
    <property type="term" value="F:tRNA binding"/>
    <property type="evidence" value="ECO:0007669"/>
    <property type="project" value="UniProtKB-UniRule"/>
</dbReference>
<name>A0A8J4BSQ3_9CHLO</name>
<dbReference type="InterPro" id="IPR002547">
    <property type="entry name" value="tRNA-bd_dom"/>
</dbReference>
<dbReference type="Proteomes" id="UP000747399">
    <property type="component" value="Unassembled WGS sequence"/>
</dbReference>
<evidence type="ECO:0000259" key="5">
    <source>
        <dbReference type="PROSITE" id="PS50886"/>
    </source>
</evidence>
<sequence length="239" mass="24188">MAAVDLLDRAIALVDSLLAAAKPEAPAAVTSKAPAPAPAAQPAPAAVPAAPKPTKSAPTAAAPAPAGSEDESLFNRVLIKVARIVVVEELPNSEKLYRLQIDLGAGETRQVCAGLRQFLTASQLSGALVCVVTNLKPAKLAGEVSEAMVLAAELAAGDTLLVRTLIPPVGAAPGDVVYLEGGVPTTNPDKVLKSDHWKKLAAGLRVAAGSRAAFNGRPLVTAAGAVTLPAEITEGCEIH</sequence>
<keyword evidence="2 3" id="KW-0694">RNA-binding</keyword>
<evidence type="ECO:0000256" key="2">
    <source>
        <dbReference type="ARBA" id="ARBA00022884"/>
    </source>
</evidence>
<dbReference type="PANTHER" id="PTHR11586">
    <property type="entry name" value="TRNA-AMINOACYLATION COFACTOR ARC1 FAMILY MEMBER"/>
    <property type="match status" value="1"/>
</dbReference>
<dbReference type="Pfam" id="PF01588">
    <property type="entry name" value="tRNA_bind"/>
    <property type="match status" value="1"/>
</dbReference>
<dbReference type="InterPro" id="IPR051270">
    <property type="entry name" value="Tyrosine-tRNA_ligase_regulator"/>
</dbReference>
<keyword evidence="1 3" id="KW-0820">tRNA-binding</keyword>
<comment type="caution">
    <text evidence="6">The sequence shown here is derived from an EMBL/GenBank/DDBJ whole genome shotgun (WGS) entry which is preliminary data.</text>
</comment>
<feature type="region of interest" description="Disordered" evidence="4">
    <location>
        <begin position="32"/>
        <end position="67"/>
    </location>
</feature>
<feature type="compositionally biased region" description="Low complexity" evidence="4">
    <location>
        <begin position="42"/>
        <end position="66"/>
    </location>
</feature>
<gene>
    <name evidence="6" type="ORF">Vafri_21142</name>
</gene>
<evidence type="ECO:0000256" key="3">
    <source>
        <dbReference type="PROSITE-ProRule" id="PRU00209"/>
    </source>
</evidence>
<dbReference type="Gene3D" id="2.40.50.140">
    <property type="entry name" value="Nucleic acid-binding proteins"/>
    <property type="match status" value="1"/>
</dbReference>
<evidence type="ECO:0000256" key="4">
    <source>
        <dbReference type="SAM" id="MobiDB-lite"/>
    </source>
</evidence>
<proteinExistence type="predicted"/>
<dbReference type="EMBL" id="BNCO01000105">
    <property type="protein sequence ID" value="GIL67858.1"/>
    <property type="molecule type" value="Genomic_DNA"/>
</dbReference>
<accession>A0A8J4BSQ3</accession>
<dbReference type="InterPro" id="IPR012340">
    <property type="entry name" value="NA-bd_OB-fold"/>
</dbReference>
<protein>
    <recommendedName>
        <fullName evidence="5">tRNA-binding domain-containing protein</fullName>
    </recommendedName>
</protein>
<dbReference type="AlphaFoldDB" id="A0A8J4BSQ3"/>
<evidence type="ECO:0000313" key="7">
    <source>
        <dbReference type="Proteomes" id="UP000747399"/>
    </source>
</evidence>
<evidence type="ECO:0000256" key="1">
    <source>
        <dbReference type="ARBA" id="ARBA00022555"/>
    </source>
</evidence>
<organism evidence="6 7">
    <name type="scientific">Volvox africanus</name>
    <dbReference type="NCBI Taxonomy" id="51714"/>
    <lineage>
        <taxon>Eukaryota</taxon>
        <taxon>Viridiplantae</taxon>
        <taxon>Chlorophyta</taxon>
        <taxon>core chlorophytes</taxon>
        <taxon>Chlorophyceae</taxon>
        <taxon>CS clade</taxon>
        <taxon>Chlamydomonadales</taxon>
        <taxon>Volvocaceae</taxon>
        <taxon>Volvox</taxon>
    </lineage>
</organism>